<reference evidence="16" key="1">
    <citation type="submission" date="2007-11" db="EMBL/GenBank/DDBJ databases">
        <title>Complete genome sequence of Clostridium phytofermentans ISDg.</title>
        <authorList>
            <person name="Leschine S.B."/>
            <person name="Warnick T.A."/>
            <person name="Blanchard J.L."/>
            <person name="Schnell D.J."/>
            <person name="Petit E.L."/>
            <person name="LaTouf W.G."/>
            <person name="Copeland A."/>
            <person name="Lucas S."/>
            <person name="Lapidus A."/>
            <person name="Barry K."/>
            <person name="Glavina del Rio T."/>
            <person name="Dalin E."/>
            <person name="Tice H."/>
            <person name="Pitluck S."/>
            <person name="Kiss H."/>
            <person name="Brettin T."/>
            <person name="Bruce D."/>
            <person name="Detter J.C."/>
            <person name="Han C."/>
            <person name="Kuske C."/>
            <person name="Schmutz J."/>
            <person name="Larimer F."/>
            <person name="Land M."/>
            <person name="Hauser L."/>
            <person name="Kyrpides N."/>
            <person name="Kim E.A."/>
            <person name="Richardson P."/>
        </authorList>
    </citation>
    <scope>NUCLEOTIDE SEQUENCE [LARGE SCALE GENOMIC DNA]</scope>
    <source>
        <strain evidence="16">ATCC 700394 / DSM 18823 / ISDg</strain>
    </source>
</reference>
<feature type="transmembrane region" description="Helical" evidence="14">
    <location>
        <begin position="407"/>
        <end position="425"/>
    </location>
</feature>
<dbReference type="InterPro" id="IPR001734">
    <property type="entry name" value="Na/solute_symporter"/>
</dbReference>
<evidence type="ECO:0000256" key="9">
    <source>
        <dbReference type="ARBA" id="ARBA00023065"/>
    </source>
</evidence>
<keyword evidence="6" id="KW-0769">Symport</keyword>
<proteinExistence type="inferred from homology"/>
<keyword evidence="16" id="KW-1185">Reference proteome</keyword>
<dbReference type="Proteomes" id="UP000000370">
    <property type="component" value="Chromosome"/>
</dbReference>
<dbReference type="KEGG" id="cpy:Cphy_3090"/>
<keyword evidence="4" id="KW-1003">Cell membrane</keyword>
<comment type="subcellular location">
    <subcellularLocation>
        <location evidence="1">Cell membrane</location>
        <topology evidence="1">Multi-pass membrane protein</topology>
    </subcellularLocation>
</comment>
<name>A9KQW7_LACP7</name>
<dbReference type="Gene3D" id="1.20.1730.10">
    <property type="entry name" value="Sodium/glucose cotransporter"/>
    <property type="match status" value="1"/>
</dbReference>
<dbReference type="InterPro" id="IPR050277">
    <property type="entry name" value="Sodium:Solute_Symporter"/>
</dbReference>
<evidence type="ECO:0000256" key="13">
    <source>
        <dbReference type="RuleBase" id="RU362091"/>
    </source>
</evidence>
<feature type="transmembrane region" description="Helical" evidence="14">
    <location>
        <begin position="154"/>
        <end position="177"/>
    </location>
</feature>
<dbReference type="RefSeq" id="WP_012201097.1">
    <property type="nucleotide sequence ID" value="NC_010001.1"/>
</dbReference>
<dbReference type="PANTHER" id="PTHR48086">
    <property type="entry name" value="SODIUM/PROLINE SYMPORTER-RELATED"/>
    <property type="match status" value="1"/>
</dbReference>
<evidence type="ECO:0000256" key="6">
    <source>
        <dbReference type="ARBA" id="ARBA00022847"/>
    </source>
</evidence>
<feature type="transmembrane region" description="Helical" evidence="14">
    <location>
        <begin position="240"/>
        <end position="257"/>
    </location>
</feature>
<keyword evidence="7 14" id="KW-1133">Transmembrane helix</keyword>
<evidence type="ECO:0000256" key="12">
    <source>
        <dbReference type="ARBA" id="ARBA00033708"/>
    </source>
</evidence>
<evidence type="ECO:0000256" key="11">
    <source>
        <dbReference type="ARBA" id="ARBA00023201"/>
    </source>
</evidence>
<evidence type="ECO:0000256" key="14">
    <source>
        <dbReference type="SAM" id="Phobius"/>
    </source>
</evidence>
<feature type="transmembrane region" description="Helical" evidence="14">
    <location>
        <begin position="278"/>
        <end position="298"/>
    </location>
</feature>
<evidence type="ECO:0000256" key="8">
    <source>
        <dbReference type="ARBA" id="ARBA00023053"/>
    </source>
</evidence>
<evidence type="ECO:0000256" key="2">
    <source>
        <dbReference type="ARBA" id="ARBA00006434"/>
    </source>
</evidence>
<feature type="transmembrane region" description="Helical" evidence="14">
    <location>
        <begin position="42"/>
        <end position="63"/>
    </location>
</feature>
<dbReference type="HOGENOM" id="CLU_018808_15_2_9"/>
<dbReference type="PANTHER" id="PTHR48086:SF3">
    <property type="entry name" value="SODIUM_PROLINE SYMPORTER"/>
    <property type="match status" value="1"/>
</dbReference>
<gene>
    <name evidence="15" type="ordered locus">Cphy_3090</name>
</gene>
<dbReference type="STRING" id="357809.Cphy_3090"/>
<evidence type="ECO:0000256" key="1">
    <source>
        <dbReference type="ARBA" id="ARBA00004651"/>
    </source>
</evidence>
<feature type="transmembrane region" description="Helical" evidence="14">
    <location>
        <begin position="69"/>
        <end position="92"/>
    </location>
</feature>
<evidence type="ECO:0000313" key="15">
    <source>
        <dbReference type="EMBL" id="ABX43446.1"/>
    </source>
</evidence>
<feature type="transmembrane region" description="Helical" evidence="14">
    <location>
        <begin position="458"/>
        <end position="478"/>
    </location>
</feature>
<comment type="catalytic activity">
    <reaction evidence="12">
        <text>L-proline(in) + Na(+)(in) = L-proline(out) + Na(+)(out)</text>
        <dbReference type="Rhea" id="RHEA:28967"/>
        <dbReference type="ChEBI" id="CHEBI:29101"/>
        <dbReference type="ChEBI" id="CHEBI:60039"/>
    </reaction>
</comment>
<feature type="transmembrane region" description="Helical" evidence="14">
    <location>
        <begin position="6"/>
        <end position="22"/>
    </location>
</feature>
<evidence type="ECO:0000256" key="5">
    <source>
        <dbReference type="ARBA" id="ARBA00022692"/>
    </source>
</evidence>
<feature type="transmembrane region" description="Helical" evidence="14">
    <location>
        <begin position="123"/>
        <end position="142"/>
    </location>
</feature>
<dbReference type="eggNOG" id="COG0591">
    <property type="taxonomic scope" value="Bacteria"/>
</dbReference>
<feature type="transmembrane region" description="Helical" evidence="14">
    <location>
        <begin position="318"/>
        <end position="339"/>
    </location>
</feature>
<evidence type="ECO:0000256" key="10">
    <source>
        <dbReference type="ARBA" id="ARBA00023136"/>
    </source>
</evidence>
<comment type="similarity">
    <text evidence="2 13">Belongs to the sodium:solute symporter (SSF) (TC 2.A.21) family.</text>
</comment>
<feature type="transmembrane region" description="Helical" evidence="14">
    <location>
        <begin position="184"/>
        <end position="202"/>
    </location>
</feature>
<evidence type="ECO:0000256" key="7">
    <source>
        <dbReference type="ARBA" id="ARBA00022989"/>
    </source>
</evidence>
<dbReference type="PROSITE" id="PS50283">
    <property type="entry name" value="NA_SOLUT_SYMP_3"/>
    <property type="match status" value="1"/>
</dbReference>
<keyword evidence="9" id="KW-0406">Ion transport</keyword>
<dbReference type="AlphaFoldDB" id="A9KQW7"/>
<feature type="transmembrane region" description="Helical" evidence="14">
    <location>
        <begin position="432"/>
        <end position="452"/>
    </location>
</feature>
<evidence type="ECO:0000256" key="3">
    <source>
        <dbReference type="ARBA" id="ARBA00022448"/>
    </source>
</evidence>
<evidence type="ECO:0000313" key="16">
    <source>
        <dbReference type="Proteomes" id="UP000000370"/>
    </source>
</evidence>
<dbReference type="GO" id="GO:0006814">
    <property type="term" value="P:sodium ion transport"/>
    <property type="evidence" value="ECO:0007669"/>
    <property type="project" value="UniProtKB-KW"/>
</dbReference>
<evidence type="ECO:0000256" key="4">
    <source>
        <dbReference type="ARBA" id="ARBA00022475"/>
    </source>
</evidence>
<dbReference type="GO" id="GO:0005886">
    <property type="term" value="C:plasma membrane"/>
    <property type="evidence" value="ECO:0007669"/>
    <property type="project" value="UniProtKB-SubCell"/>
</dbReference>
<organism evidence="15 16">
    <name type="scientific">Lachnoclostridium phytofermentans (strain ATCC 700394 / DSM 18823 / ISDg)</name>
    <name type="common">Clostridium phytofermentans</name>
    <dbReference type="NCBI Taxonomy" id="357809"/>
    <lineage>
        <taxon>Bacteria</taxon>
        <taxon>Bacillati</taxon>
        <taxon>Bacillota</taxon>
        <taxon>Clostridia</taxon>
        <taxon>Lachnospirales</taxon>
        <taxon>Lachnospiraceae</taxon>
    </lineage>
</organism>
<feature type="transmembrane region" description="Helical" evidence="14">
    <location>
        <begin position="377"/>
        <end position="395"/>
    </location>
</feature>
<dbReference type="Pfam" id="PF00474">
    <property type="entry name" value="SSF"/>
    <property type="match status" value="1"/>
</dbReference>
<keyword evidence="10 14" id="KW-0472">Membrane</keyword>
<keyword evidence="5 14" id="KW-0812">Transmembrane</keyword>
<keyword evidence="11" id="KW-0739">Sodium transport</keyword>
<protein>
    <submittedName>
        <fullName evidence="15">Na+/solute symporter</fullName>
    </submittedName>
</protein>
<sequence length="508" mass="55173">MIVKLVMLLIFFGVMILVGIYSRKHTRNVNDFVLGGRNVGPWLTAFAFGTSYFSSVVFIGYAGRFGWDFGISAIWIGLGNALIGSLFAWMILGRRTRVMTKHLNSQTMPEFFGSRYESKAIKITASVIAFVFLVPYTASIYNGLSRLFGMAFDIPYEICVIVMATLTGVYVILGGYMATAINDLIQGIIMLAGIVAIITAVLNQKGGFLDAINQLAIFKSETTATLGQPGAYTSFFGPDPINLVSVIILTSLGTWGLPQMVHKFYTIKDEKAIKTGTIISTLFAVVVSGGCYFLGGFSRLFDNGSIRNADGKVIFDSIIPYMISFLPDVLVGITVVLVLSASMSTLSALVLTSSSTLTLDFLKETCFKKMTTKTQLMLMRILIAVFIIVSVILALDPPKFIAELMGISWSALAGSFLAPFLYGLYWKGVTKAGVWSAFLIGVGVTVANLKLAFFPSSIVAGAFTMLLSLVIVPIVSLITPKLSKTSLLDMFTCYQETVIVSKKDSLEE</sequence>
<dbReference type="InterPro" id="IPR038377">
    <property type="entry name" value="Na/Glc_symporter_sf"/>
</dbReference>
<dbReference type="GO" id="GO:0015293">
    <property type="term" value="F:symporter activity"/>
    <property type="evidence" value="ECO:0007669"/>
    <property type="project" value="UniProtKB-KW"/>
</dbReference>
<keyword evidence="3" id="KW-0813">Transport</keyword>
<dbReference type="EMBL" id="CP000885">
    <property type="protein sequence ID" value="ABX43446.1"/>
    <property type="molecule type" value="Genomic_DNA"/>
</dbReference>
<dbReference type="OrthoDB" id="9810181at2"/>
<keyword evidence="8" id="KW-0915">Sodium</keyword>
<accession>A9KQW7</accession>